<dbReference type="SUPFAM" id="SSF56112">
    <property type="entry name" value="Protein kinase-like (PK-like)"/>
    <property type="match status" value="1"/>
</dbReference>
<dbReference type="OrthoDB" id="5412996at2759"/>
<evidence type="ECO:0008006" key="3">
    <source>
        <dbReference type="Google" id="ProtNLM"/>
    </source>
</evidence>
<dbReference type="GeneID" id="63778672"/>
<protein>
    <recommendedName>
        <fullName evidence="3">Aminoglycoside phosphotransferase domain-containing protein</fullName>
    </recommendedName>
</protein>
<dbReference type="InterPro" id="IPR051678">
    <property type="entry name" value="AGP_Transferase"/>
</dbReference>
<dbReference type="EMBL" id="MCFJ01000016">
    <property type="protein sequence ID" value="ORY58472.1"/>
    <property type="molecule type" value="Genomic_DNA"/>
</dbReference>
<reference evidence="1 2" key="1">
    <citation type="submission" date="2016-07" db="EMBL/GenBank/DDBJ databases">
        <title>Pervasive Adenine N6-methylation of Active Genes in Fungi.</title>
        <authorList>
            <consortium name="DOE Joint Genome Institute"/>
            <person name="Mondo S.J."/>
            <person name="Dannebaum R.O."/>
            <person name="Kuo R.C."/>
            <person name="Labutti K."/>
            <person name="Haridas S."/>
            <person name="Kuo A."/>
            <person name="Salamov A."/>
            <person name="Ahrendt S.R."/>
            <person name="Lipzen A."/>
            <person name="Sullivan W."/>
            <person name="Andreopoulos W.B."/>
            <person name="Clum A."/>
            <person name="Lindquist E."/>
            <person name="Daum C."/>
            <person name="Ramamoorthy G.K."/>
            <person name="Gryganskyi A."/>
            <person name="Culley D."/>
            <person name="Magnuson J.K."/>
            <person name="James T.Y."/>
            <person name="O'Malley M.A."/>
            <person name="Stajich J.E."/>
            <person name="Spatafora J.W."/>
            <person name="Visel A."/>
            <person name="Grigoriev I.V."/>
        </authorList>
    </citation>
    <scope>NUCLEOTIDE SEQUENCE [LARGE SCALE GENOMIC DNA]</scope>
    <source>
        <strain evidence="1 2">CBS 129021</strain>
    </source>
</reference>
<name>A0A1Y2DGT9_9PEZI</name>
<gene>
    <name evidence="1" type="ORF">BCR38DRAFT_460817</name>
</gene>
<dbReference type="Proteomes" id="UP000193689">
    <property type="component" value="Unassembled WGS sequence"/>
</dbReference>
<dbReference type="PANTHER" id="PTHR21310:SF37">
    <property type="entry name" value="AMINOGLYCOSIDE PHOSPHOTRANSFERASE DOMAIN-CONTAINING PROTEIN"/>
    <property type="match status" value="1"/>
</dbReference>
<proteinExistence type="predicted"/>
<sequence length="450" mass="50936">MSLDNITPNGLTTIDRSDELWEEAMEQVRLLSTCCKVESLAESLFGKPVNSIDPLIIGGFNVLYPIQIKDSSPHVLVRLPCPNQAVFPEEKTLAEAATAAYIRQHTQPPVSEVFYHGIDPDIGPFMIIQDLGSCRVMGQALEAPAKTPTNVKMARCVLQLPQLSFPRIGALIGTGTGSYGVVGRPITLNMSNMVQLSNILKSIFPPEDITYETADERYVVLAEMQIGTLLFQHNDIVSSEDDCRTNSRSPTVSQIGYTRPTVKLWYGPHATLPAPDGSASFRLWSDNFRPVGVVLDENNNEVLGAIDWEFAYVCPTQFVLDCPWWLLLDVSVRDHLRKTADDVAFGYGRGRTRHDSRRFPSLGVLRESWGTGRFWLNYAARRSWAFDTIYWKYLDQRFFDLWKTRVHLLRKERAAMESLVQIKMEESKDRVLIKWDADMARQRLSSSLLD</sequence>
<organism evidence="1 2">
    <name type="scientific">Pseudomassariella vexata</name>
    <dbReference type="NCBI Taxonomy" id="1141098"/>
    <lineage>
        <taxon>Eukaryota</taxon>
        <taxon>Fungi</taxon>
        <taxon>Dikarya</taxon>
        <taxon>Ascomycota</taxon>
        <taxon>Pezizomycotina</taxon>
        <taxon>Sordariomycetes</taxon>
        <taxon>Xylariomycetidae</taxon>
        <taxon>Amphisphaeriales</taxon>
        <taxon>Pseudomassariaceae</taxon>
        <taxon>Pseudomassariella</taxon>
    </lineage>
</organism>
<dbReference type="InParanoid" id="A0A1Y2DGT9"/>
<dbReference type="RefSeq" id="XP_040711389.1">
    <property type="nucleotide sequence ID" value="XM_040862460.1"/>
</dbReference>
<evidence type="ECO:0000313" key="2">
    <source>
        <dbReference type="Proteomes" id="UP000193689"/>
    </source>
</evidence>
<accession>A0A1Y2DGT9</accession>
<comment type="caution">
    <text evidence="1">The sequence shown here is derived from an EMBL/GenBank/DDBJ whole genome shotgun (WGS) entry which is preliminary data.</text>
</comment>
<evidence type="ECO:0000313" key="1">
    <source>
        <dbReference type="EMBL" id="ORY58472.1"/>
    </source>
</evidence>
<keyword evidence="2" id="KW-1185">Reference proteome</keyword>
<dbReference type="AlphaFoldDB" id="A0A1Y2DGT9"/>
<dbReference type="PANTHER" id="PTHR21310">
    <property type="entry name" value="AMINOGLYCOSIDE PHOSPHOTRANSFERASE-RELATED-RELATED"/>
    <property type="match status" value="1"/>
</dbReference>
<dbReference type="InterPro" id="IPR011009">
    <property type="entry name" value="Kinase-like_dom_sf"/>
</dbReference>